<dbReference type="AlphaFoldDB" id="A0A7Z0RTY7"/>
<keyword evidence="1" id="KW-0732">Signal</keyword>
<dbReference type="EMBL" id="JACCDF010000002">
    <property type="protein sequence ID" value="NYS60007.1"/>
    <property type="molecule type" value="Genomic_DNA"/>
</dbReference>
<feature type="chain" id="PRO_5030612043" description="FAD/FMN-containing dehydrogenase" evidence="1">
    <location>
        <begin position="22"/>
        <end position="161"/>
    </location>
</feature>
<evidence type="ECO:0000313" key="3">
    <source>
        <dbReference type="Proteomes" id="UP000586119"/>
    </source>
</evidence>
<reference evidence="2 3" key="1">
    <citation type="journal article" date="2015" name="Int. J. Syst. Evol. Microbiol.">
        <title>Halomonas salicampi sp. nov., a halotolerant and alkalitolerant bacterium isolated from a saltern soil.</title>
        <authorList>
            <person name="Lee J.C."/>
            <person name="Kim Y.S."/>
            <person name="Yun B.S."/>
            <person name="Whang K.S."/>
        </authorList>
    </citation>
    <scope>NUCLEOTIDE SEQUENCE [LARGE SCALE GENOMIC DNA]</scope>
    <source>
        <strain evidence="2 3">BH103</strain>
    </source>
</reference>
<organism evidence="2 3">
    <name type="scientific">Vreelandella salicampi</name>
    <dbReference type="NCBI Taxonomy" id="1449798"/>
    <lineage>
        <taxon>Bacteria</taxon>
        <taxon>Pseudomonadati</taxon>
        <taxon>Pseudomonadota</taxon>
        <taxon>Gammaproteobacteria</taxon>
        <taxon>Oceanospirillales</taxon>
        <taxon>Halomonadaceae</taxon>
        <taxon>Vreelandella</taxon>
    </lineage>
</organism>
<dbReference type="Proteomes" id="UP000586119">
    <property type="component" value="Unassembled WGS sequence"/>
</dbReference>
<keyword evidence="3" id="KW-1185">Reference proteome</keyword>
<evidence type="ECO:0000256" key="1">
    <source>
        <dbReference type="SAM" id="SignalP"/>
    </source>
</evidence>
<feature type="signal peptide" evidence="1">
    <location>
        <begin position="1"/>
        <end position="21"/>
    </location>
</feature>
<proteinExistence type="predicted"/>
<dbReference type="RefSeq" id="WP_179929334.1">
    <property type="nucleotide sequence ID" value="NZ_JACCDF010000002.1"/>
</dbReference>
<gene>
    <name evidence="2" type="ORF">HZS81_04435</name>
</gene>
<evidence type="ECO:0008006" key="4">
    <source>
        <dbReference type="Google" id="ProtNLM"/>
    </source>
</evidence>
<comment type="caution">
    <text evidence="2">The sequence shown here is derived from an EMBL/GenBank/DDBJ whole genome shotgun (WGS) entry which is preliminary data.</text>
</comment>
<accession>A0A7Z0RTY7</accession>
<evidence type="ECO:0000313" key="2">
    <source>
        <dbReference type="EMBL" id="NYS60007.1"/>
    </source>
</evidence>
<sequence>MRYVSCCALLIGLLFSAVSWAQTPIAVEDTLSEVTLPDAHGNAYQVPYPGLRHLLFSDDMDGNELMERAFGDLDKGEFTAAGLAYAADISGMPSLIARFFAIPSLRDYPFRVLLARDESTLAHIPREAGSVTVLTLSSHGTVTQTRFVTRIDELTALLPSR</sequence>
<protein>
    <recommendedName>
        <fullName evidence="4">FAD/FMN-containing dehydrogenase</fullName>
    </recommendedName>
</protein>
<name>A0A7Z0RTY7_9GAMM</name>